<feature type="region of interest" description="Disordered" evidence="1">
    <location>
        <begin position="230"/>
        <end position="250"/>
    </location>
</feature>
<proteinExistence type="predicted"/>
<organism evidence="2 3">
    <name type="scientific">Dryococelus australis</name>
    <dbReference type="NCBI Taxonomy" id="614101"/>
    <lineage>
        <taxon>Eukaryota</taxon>
        <taxon>Metazoa</taxon>
        <taxon>Ecdysozoa</taxon>
        <taxon>Arthropoda</taxon>
        <taxon>Hexapoda</taxon>
        <taxon>Insecta</taxon>
        <taxon>Pterygota</taxon>
        <taxon>Neoptera</taxon>
        <taxon>Polyneoptera</taxon>
        <taxon>Phasmatodea</taxon>
        <taxon>Verophasmatodea</taxon>
        <taxon>Anareolatae</taxon>
        <taxon>Phasmatidae</taxon>
        <taxon>Eurycanthinae</taxon>
        <taxon>Dryococelus</taxon>
    </lineage>
</organism>
<evidence type="ECO:0000256" key="1">
    <source>
        <dbReference type="SAM" id="MobiDB-lite"/>
    </source>
</evidence>
<dbReference type="EMBL" id="JARBHB010000005">
    <property type="protein sequence ID" value="KAJ8882915.1"/>
    <property type="molecule type" value="Genomic_DNA"/>
</dbReference>
<gene>
    <name evidence="2" type="ORF">PR048_014754</name>
</gene>
<dbReference type="Gene3D" id="3.30.420.10">
    <property type="entry name" value="Ribonuclease H-like superfamily/Ribonuclease H"/>
    <property type="match status" value="1"/>
</dbReference>
<protein>
    <submittedName>
        <fullName evidence="2">Uncharacterized protein</fullName>
    </submittedName>
</protein>
<keyword evidence="3" id="KW-1185">Reference proteome</keyword>
<evidence type="ECO:0000313" key="2">
    <source>
        <dbReference type="EMBL" id="KAJ8882915.1"/>
    </source>
</evidence>
<name>A0ABQ9HF12_9NEOP</name>
<accession>A0ABQ9HF12</accession>
<dbReference type="InterPro" id="IPR036397">
    <property type="entry name" value="RNaseH_sf"/>
</dbReference>
<reference evidence="2 3" key="1">
    <citation type="submission" date="2023-02" db="EMBL/GenBank/DDBJ databases">
        <title>LHISI_Scaffold_Assembly.</title>
        <authorList>
            <person name="Stuart O.P."/>
            <person name="Cleave R."/>
            <person name="Magrath M.J.L."/>
            <person name="Mikheyev A.S."/>
        </authorList>
    </citation>
    <scope>NUCLEOTIDE SEQUENCE [LARGE SCALE GENOMIC DNA]</scope>
    <source>
        <strain evidence="2">Daus_M_001</strain>
        <tissue evidence="2">Leg muscle</tissue>
    </source>
</reference>
<sequence>MQMQAKMKGRSCVVIRLLASHQGEPGSIPGGVGFSHMRIVPGDAAGRWVFSGISRFPSPCIPALLQTRLASPLSVVKTSMLRAAQISSFTHYFSYWEFPPNTAVFIKLLVYLEAAKRIAAEKRSPSKLLMKTVHFERETTAIGTRSKTNSEPLHYQLVPNYTKAVGYSGTTLVIKLGGSGLMWEASGYDIRSPLLVIRRTLTAQRYVSDISRPHVSTLTRQHPRTVFQQDNARPHTPACESVESPLTCPR</sequence>
<evidence type="ECO:0000313" key="3">
    <source>
        <dbReference type="Proteomes" id="UP001159363"/>
    </source>
</evidence>
<comment type="caution">
    <text evidence="2">The sequence shown here is derived from an EMBL/GenBank/DDBJ whole genome shotgun (WGS) entry which is preliminary data.</text>
</comment>
<dbReference type="Proteomes" id="UP001159363">
    <property type="component" value="Chromosome 4"/>
</dbReference>